<evidence type="ECO:0000259" key="3">
    <source>
        <dbReference type="PROSITE" id="PS51462"/>
    </source>
</evidence>
<dbReference type="PROSITE" id="PS00893">
    <property type="entry name" value="NUDIX_BOX"/>
    <property type="match status" value="1"/>
</dbReference>
<dbReference type="EMBL" id="JAGRQH010000004">
    <property type="protein sequence ID" value="MBR0559927.1"/>
    <property type="molecule type" value="Genomic_DNA"/>
</dbReference>
<protein>
    <submittedName>
        <fullName evidence="4">NUDIX domain-containing protein</fullName>
    </submittedName>
</protein>
<dbReference type="SUPFAM" id="SSF55811">
    <property type="entry name" value="Nudix"/>
    <property type="match status" value="1"/>
</dbReference>
<evidence type="ECO:0000256" key="1">
    <source>
        <dbReference type="ARBA" id="ARBA00001946"/>
    </source>
</evidence>
<evidence type="ECO:0000256" key="2">
    <source>
        <dbReference type="ARBA" id="ARBA00022801"/>
    </source>
</evidence>
<dbReference type="Gene3D" id="3.90.79.10">
    <property type="entry name" value="Nucleoside Triphosphate Pyrophosphohydrolase"/>
    <property type="match status" value="1"/>
</dbReference>
<organism evidence="4 5">
    <name type="scientific">Neokomagataea anthophila</name>
    <dbReference type="NCBI Taxonomy" id="2826925"/>
    <lineage>
        <taxon>Bacteria</taxon>
        <taxon>Pseudomonadati</taxon>
        <taxon>Pseudomonadota</taxon>
        <taxon>Alphaproteobacteria</taxon>
        <taxon>Acetobacterales</taxon>
        <taxon>Acetobacteraceae</taxon>
        <taxon>Neokomagataea</taxon>
    </lineage>
</organism>
<comment type="caution">
    <text evidence="4">The sequence shown here is derived from an EMBL/GenBank/DDBJ whole genome shotgun (WGS) entry which is preliminary data.</text>
</comment>
<reference evidence="4 5" key="1">
    <citation type="submission" date="2021-04" db="EMBL/GenBank/DDBJ databases">
        <title>The complete genome sequence of Neokomagataea sp. TBRC 2177.</title>
        <authorList>
            <person name="Charoenyingcharoen P."/>
            <person name="Yukphan P."/>
        </authorList>
    </citation>
    <scope>NUCLEOTIDE SEQUENCE [LARGE SCALE GENOMIC DNA]</scope>
    <source>
        <strain evidence="4 5">TBRC 2177</strain>
    </source>
</reference>
<dbReference type="InterPro" id="IPR000086">
    <property type="entry name" value="NUDIX_hydrolase_dom"/>
</dbReference>
<dbReference type="Pfam" id="PF00293">
    <property type="entry name" value="NUDIX"/>
    <property type="match status" value="1"/>
</dbReference>
<comment type="cofactor">
    <cofactor evidence="1">
        <name>Mg(2+)</name>
        <dbReference type="ChEBI" id="CHEBI:18420"/>
    </cofactor>
</comment>
<dbReference type="InterPro" id="IPR015797">
    <property type="entry name" value="NUDIX_hydrolase-like_dom_sf"/>
</dbReference>
<dbReference type="PROSITE" id="PS51462">
    <property type="entry name" value="NUDIX"/>
    <property type="match status" value="1"/>
</dbReference>
<proteinExistence type="predicted"/>
<dbReference type="InterPro" id="IPR020084">
    <property type="entry name" value="NUDIX_hydrolase_CS"/>
</dbReference>
<dbReference type="PANTHER" id="PTHR43046:SF2">
    <property type="entry name" value="8-OXO-DGTP DIPHOSPHATASE-RELATED"/>
    <property type="match status" value="1"/>
</dbReference>
<evidence type="ECO:0000313" key="5">
    <source>
        <dbReference type="Proteomes" id="UP000677812"/>
    </source>
</evidence>
<feature type="domain" description="Nudix hydrolase" evidence="3">
    <location>
        <begin position="6"/>
        <end position="135"/>
    </location>
</feature>
<dbReference type="CDD" id="cd04690">
    <property type="entry name" value="NUDIX_Hydrolase"/>
    <property type="match status" value="1"/>
</dbReference>
<name>A0ABS5E7Q1_9PROT</name>
<sequence length="141" mass="15380">MSLPEKRILHIASAILDDGNGRLLLVRKTGTPWFMQAGGKIEPSESAVQALCRELNEELGLNISETQPEPLGTFTAIAANEAETIIEAALFFLRIPASVTVAAEIDTALWLTPDEAEAFPLAPLTRDHVLPIARERCRPHT</sequence>
<evidence type="ECO:0000313" key="4">
    <source>
        <dbReference type="EMBL" id="MBR0559927.1"/>
    </source>
</evidence>
<accession>A0ABS5E7Q1</accession>
<dbReference type="Proteomes" id="UP000677812">
    <property type="component" value="Unassembled WGS sequence"/>
</dbReference>
<dbReference type="PANTHER" id="PTHR43046">
    <property type="entry name" value="GDP-MANNOSE MANNOSYL HYDROLASE"/>
    <property type="match status" value="1"/>
</dbReference>
<dbReference type="RefSeq" id="WP_211681863.1">
    <property type="nucleotide sequence ID" value="NZ_JAGRQH010000004.1"/>
</dbReference>
<keyword evidence="2" id="KW-0378">Hydrolase</keyword>
<gene>
    <name evidence="4" type="ORF">KB213_07670</name>
</gene>
<keyword evidence="5" id="KW-1185">Reference proteome</keyword>